<dbReference type="SUPFAM" id="SSF57701">
    <property type="entry name" value="Zn2/Cys6 DNA-binding domain"/>
    <property type="match status" value="1"/>
</dbReference>
<dbReference type="SMART" id="SM00066">
    <property type="entry name" value="GAL4"/>
    <property type="match status" value="1"/>
</dbReference>
<dbReference type="GO" id="GO:0003677">
    <property type="term" value="F:DNA binding"/>
    <property type="evidence" value="ECO:0007669"/>
    <property type="project" value="UniProtKB-KW"/>
</dbReference>
<dbReference type="EMBL" id="MU006793">
    <property type="protein sequence ID" value="KAF2637342.1"/>
    <property type="molecule type" value="Genomic_DNA"/>
</dbReference>
<evidence type="ECO:0000313" key="9">
    <source>
        <dbReference type="Proteomes" id="UP000799753"/>
    </source>
</evidence>
<dbReference type="PRINTS" id="PR00755">
    <property type="entry name" value="AFLATOXINBRP"/>
</dbReference>
<evidence type="ECO:0000256" key="5">
    <source>
        <dbReference type="ARBA" id="ARBA00023242"/>
    </source>
</evidence>
<evidence type="ECO:0000256" key="2">
    <source>
        <dbReference type="ARBA" id="ARBA00023015"/>
    </source>
</evidence>
<dbReference type="InterPro" id="IPR013700">
    <property type="entry name" value="AflR"/>
</dbReference>
<dbReference type="InterPro" id="IPR036864">
    <property type="entry name" value="Zn2-C6_fun-type_DNA-bd_sf"/>
</dbReference>
<dbReference type="PANTHER" id="PTHR31069:SF31">
    <property type="entry name" value="MONODICTYPHENONE CLUSTER TRANSCRIPTION FACTOR-RELATED"/>
    <property type="match status" value="1"/>
</dbReference>
<dbReference type="Pfam" id="PF08493">
    <property type="entry name" value="AflR"/>
    <property type="match status" value="1"/>
</dbReference>
<dbReference type="PROSITE" id="PS50048">
    <property type="entry name" value="ZN2_CY6_FUNGAL_2"/>
    <property type="match status" value="1"/>
</dbReference>
<dbReference type="GO" id="GO:0045122">
    <property type="term" value="P:aflatoxin biosynthetic process"/>
    <property type="evidence" value="ECO:0007669"/>
    <property type="project" value="InterPro"/>
</dbReference>
<evidence type="ECO:0000259" key="7">
    <source>
        <dbReference type="PROSITE" id="PS50048"/>
    </source>
</evidence>
<evidence type="ECO:0000256" key="3">
    <source>
        <dbReference type="ARBA" id="ARBA00023125"/>
    </source>
</evidence>
<organism evidence="8 9">
    <name type="scientific">Massarina eburnea CBS 473.64</name>
    <dbReference type="NCBI Taxonomy" id="1395130"/>
    <lineage>
        <taxon>Eukaryota</taxon>
        <taxon>Fungi</taxon>
        <taxon>Dikarya</taxon>
        <taxon>Ascomycota</taxon>
        <taxon>Pezizomycotina</taxon>
        <taxon>Dothideomycetes</taxon>
        <taxon>Pleosporomycetidae</taxon>
        <taxon>Pleosporales</taxon>
        <taxon>Massarineae</taxon>
        <taxon>Massarinaceae</taxon>
        <taxon>Massarina</taxon>
    </lineage>
</organism>
<feature type="compositionally biased region" description="Basic residues" evidence="6">
    <location>
        <begin position="63"/>
        <end position="72"/>
    </location>
</feature>
<dbReference type="InterPro" id="IPR001138">
    <property type="entry name" value="Zn2Cys6_DnaBD"/>
</dbReference>
<protein>
    <recommendedName>
        <fullName evidence="7">Zn(2)-C6 fungal-type domain-containing protein</fullName>
    </recommendedName>
</protein>
<sequence>MPCIALSRVMPDGEHIRSGPGRPKLRSSCNGCGTSKLRCDRGQPECGRCLSHGIQCVYGLSRKMGKPPRQRRPRDDQLATPSSSTATIITVDAPTAWDILDDPLMLQPDAFESLTSFTSLDFADWASIDQSNGTYSTESITQGSSSGHETPHPNTASTALVRESGHDCSREAYDILGSLSLFNLDNPDNPDNPSGSASNIGAATIQIPLDHVLRLSREAGERLSKLTACSCPPCTNFALLCASIISRVLNWYRQAASSASTTAASVTPASIAVGSFNVDDLRVQAALKIQLLLGEMRRAGVLIDQFSLHNSGRLQHPDEASHGGVESLYQNLDSWLRGEYARIIGMMRSKLRELNA</sequence>
<dbReference type="Pfam" id="PF00172">
    <property type="entry name" value="Zn_clus"/>
    <property type="match status" value="1"/>
</dbReference>
<dbReference type="GO" id="GO:0000981">
    <property type="term" value="F:DNA-binding transcription factor activity, RNA polymerase II-specific"/>
    <property type="evidence" value="ECO:0007669"/>
    <property type="project" value="InterPro"/>
</dbReference>
<dbReference type="Proteomes" id="UP000799753">
    <property type="component" value="Unassembled WGS sequence"/>
</dbReference>
<evidence type="ECO:0000256" key="1">
    <source>
        <dbReference type="ARBA" id="ARBA00022723"/>
    </source>
</evidence>
<reference evidence="8" key="1">
    <citation type="journal article" date="2020" name="Stud. Mycol.">
        <title>101 Dothideomycetes genomes: a test case for predicting lifestyles and emergence of pathogens.</title>
        <authorList>
            <person name="Haridas S."/>
            <person name="Albert R."/>
            <person name="Binder M."/>
            <person name="Bloem J."/>
            <person name="Labutti K."/>
            <person name="Salamov A."/>
            <person name="Andreopoulos B."/>
            <person name="Baker S."/>
            <person name="Barry K."/>
            <person name="Bills G."/>
            <person name="Bluhm B."/>
            <person name="Cannon C."/>
            <person name="Castanera R."/>
            <person name="Culley D."/>
            <person name="Daum C."/>
            <person name="Ezra D."/>
            <person name="Gonzalez J."/>
            <person name="Henrissat B."/>
            <person name="Kuo A."/>
            <person name="Liang C."/>
            <person name="Lipzen A."/>
            <person name="Lutzoni F."/>
            <person name="Magnuson J."/>
            <person name="Mondo S."/>
            <person name="Nolan M."/>
            <person name="Ohm R."/>
            <person name="Pangilinan J."/>
            <person name="Park H.-J."/>
            <person name="Ramirez L."/>
            <person name="Alfaro M."/>
            <person name="Sun H."/>
            <person name="Tritt A."/>
            <person name="Yoshinaga Y."/>
            <person name="Zwiers L.-H."/>
            <person name="Turgeon B."/>
            <person name="Goodwin S."/>
            <person name="Spatafora J."/>
            <person name="Crous P."/>
            <person name="Grigoriev I."/>
        </authorList>
    </citation>
    <scope>NUCLEOTIDE SEQUENCE</scope>
    <source>
        <strain evidence="8">CBS 473.64</strain>
    </source>
</reference>
<evidence type="ECO:0000313" key="8">
    <source>
        <dbReference type="EMBL" id="KAF2637342.1"/>
    </source>
</evidence>
<keyword evidence="1" id="KW-0479">Metal-binding</keyword>
<feature type="domain" description="Zn(2)-C6 fungal-type" evidence="7">
    <location>
        <begin position="28"/>
        <end position="58"/>
    </location>
</feature>
<dbReference type="PANTHER" id="PTHR31069">
    <property type="entry name" value="OLEATE-ACTIVATED TRANSCRIPTION FACTOR 1-RELATED"/>
    <property type="match status" value="1"/>
</dbReference>
<dbReference type="InterPro" id="IPR050675">
    <property type="entry name" value="OAF3"/>
</dbReference>
<evidence type="ECO:0000256" key="4">
    <source>
        <dbReference type="ARBA" id="ARBA00023163"/>
    </source>
</evidence>
<evidence type="ECO:0000256" key="6">
    <source>
        <dbReference type="SAM" id="MobiDB-lite"/>
    </source>
</evidence>
<dbReference type="AlphaFoldDB" id="A0A6A6RQ39"/>
<keyword evidence="9" id="KW-1185">Reference proteome</keyword>
<dbReference type="Gene3D" id="4.10.240.10">
    <property type="entry name" value="Zn(2)-C6 fungal-type DNA-binding domain"/>
    <property type="match status" value="1"/>
</dbReference>
<dbReference type="OrthoDB" id="2328572at2759"/>
<keyword evidence="4" id="KW-0804">Transcription</keyword>
<dbReference type="GO" id="GO:0005634">
    <property type="term" value="C:nucleus"/>
    <property type="evidence" value="ECO:0007669"/>
    <property type="project" value="InterPro"/>
</dbReference>
<gene>
    <name evidence="8" type="ORF">P280DRAFT_472068</name>
</gene>
<dbReference type="GO" id="GO:0008270">
    <property type="term" value="F:zinc ion binding"/>
    <property type="evidence" value="ECO:0007669"/>
    <property type="project" value="InterPro"/>
</dbReference>
<accession>A0A6A6RQ39</accession>
<keyword evidence="5" id="KW-0539">Nucleus</keyword>
<proteinExistence type="predicted"/>
<dbReference type="CDD" id="cd00067">
    <property type="entry name" value="GAL4"/>
    <property type="match status" value="1"/>
</dbReference>
<name>A0A6A6RQ39_9PLEO</name>
<feature type="region of interest" description="Disordered" evidence="6">
    <location>
        <begin position="134"/>
        <end position="156"/>
    </location>
</feature>
<feature type="region of interest" description="Disordered" evidence="6">
    <location>
        <begin position="63"/>
        <end position="85"/>
    </location>
</feature>
<keyword evidence="3" id="KW-0238">DNA-binding</keyword>
<keyword evidence="2" id="KW-0805">Transcription regulation</keyword>